<sequence>MTKVAILPFRSGGKSAGIVVFIIIVWASRKICFCTLGTPISLQAWEGKQSFLQHTVALENLLANPHVVYGGETTVEVLVPRLSKEAKKKKQKTAGAQVDGENIEDTSLNTSKRGIVRRKVTVSSIAIAEAAAKADHVKKATDAAKAGVASQVIQERDWVFGVLQLAEAEALIKSRAKTKKGGAEGIGGVLGVVRDGNNDSLSADDYLQPLLPQVVCGLCSSVETVGSEREKRMLPCRGCSKRYHRKCVKQWAEHRDIFNWANWVCGSCRSCEVCKRTGEPNKLMFCKRWFMSFTTCDACGRLFMKDKYCPVCLKVYRDSEATPMVCCDNCEHWVHCRCDGISDEKFNQFQIDDNLRYKCAACRGDCHKVKNVDDAVAVLWRRRDESDAQQRAELRAAASLPSEEEMLDLCPSSDDEKQLPASSQAVLGVKKTGNMKKKSARKDSKDNVASGSASDKQEDKMRKKSSTQKTILKILSPNPNSAGEISRKPKLIIRASKSMRNKPTRESADDSSEQAEYIDESDLNETLKVPDDTSVKELTAKKLIDVSQQPDRERRNEKKRTGFSTPVAIGSVGTDIDTRTPKSKKVTVLDNEGSQEAGFKTETWTSSSGRSKNRKAGPRGGAKHPGVILDSSTGIATDTADVSTSSADVEQLKEEGATTEDSDGRDVTNDDSAMVDRTPRGLFPLHSWGGHGHSESARRRRMPSSKFRDMEVSAWRPSRGNSTGLKVDGDVLSGAELPQRKDAVGGSRQGLTELRKDSRVKFNVSQQHESAGILAAAEDDLSGVPRKKMKVVDIGGRGRQEDAVEGSKPKVPLRLKIRSKPGGKNEIDGTARDGQNHEEEETSTVKGHRSKRRRPGALEPGEKDDIGLANDNRILQRLGADAVSKRVEVFWPMDNQWYKGTVIEVFPQQAQFALRYDDGEEETLDFGKERVRLLSSRE</sequence>
<feature type="compositionally biased region" description="Polar residues" evidence="10">
    <location>
        <begin position="630"/>
        <end position="648"/>
    </location>
</feature>
<keyword evidence="7" id="KW-0804">Transcription</keyword>
<evidence type="ECO:0000313" key="12">
    <source>
        <dbReference type="EMBL" id="OAE19442.1"/>
    </source>
</evidence>
<keyword evidence="3" id="KW-0677">Repeat</keyword>
<reference evidence="12" key="1">
    <citation type="submission" date="2016-03" db="EMBL/GenBank/DDBJ databases">
        <title>Mechanisms controlling the formation of the plant cell surface in tip-growing cells are functionally conserved among land plants.</title>
        <authorList>
            <person name="Honkanen S."/>
            <person name="Jones V.A."/>
            <person name="Morieri G."/>
            <person name="Champion C."/>
            <person name="Hetherington A.J."/>
            <person name="Kelly S."/>
            <person name="Saint-Marcoux D."/>
            <person name="Proust H."/>
            <person name="Prescott H."/>
            <person name="Dolan L."/>
        </authorList>
    </citation>
    <scope>NUCLEOTIDE SEQUENCE [LARGE SCALE GENOMIC DNA]</scope>
    <source>
        <tissue evidence="12">Whole gametophyte</tissue>
    </source>
</reference>
<dbReference type="InterPro" id="IPR019786">
    <property type="entry name" value="Zinc_finger_PHD-type_CS"/>
</dbReference>
<evidence type="ECO:0000256" key="2">
    <source>
        <dbReference type="ARBA" id="ARBA00022723"/>
    </source>
</evidence>
<name>A0A176VGC8_MARPO</name>
<evidence type="ECO:0000256" key="5">
    <source>
        <dbReference type="ARBA" id="ARBA00022833"/>
    </source>
</evidence>
<keyword evidence="8" id="KW-0539">Nucleus</keyword>
<keyword evidence="6" id="KW-0805">Transcription regulation</keyword>
<comment type="caution">
    <text evidence="12">The sequence shown here is derived from an EMBL/GenBank/DDBJ whole genome shotgun (WGS) entry which is preliminary data.</text>
</comment>
<feature type="compositionally biased region" description="Basic and acidic residues" evidence="10">
    <location>
        <begin position="528"/>
        <end position="560"/>
    </location>
</feature>
<evidence type="ECO:0000256" key="9">
    <source>
        <dbReference type="PROSITE-ProRule" id="PRU00146"/>
    </source>
</evidence>
<feature type="compositionally biased region" description="Basic and acidic residues" evidence="10">
    <location>
        <begin position="650"/>
        <end position="668"/>
    </location>
</feature>
<dbReference type="CDD" id="cd20404">
    <property type="entry name" value="Tudor_Agenet_AtEML-like"/>
    <property type="match status" value="1"/>
</dbReference>
<evidence type="ECO:0000256" key="8">
    <source>
        <dbReference type="ARBA" id="ARBA00023242"/>
    </source>
</evidence>
<dbReference type="PANTHER" id="PTHR45888">
    <property type="entry name" value="HL01030P-RELATED"/>
    <property type="match status" value="1"/>
</dbReference>
<keyword evidence="5" id="KW-0862">Zinc</keyword>
<proteinExistence type="predicted"/>
<gene>
    <name evidence="12" type="ORF">AXG93_1040s1060</name>
</gene>
<dbReference type="PROSITE" id="PS50016">
    <property type="entry name" value="ZF_PHD_2"/>
    <property type="match status" value="2"/>
</dbReference>
<dbReference type="FunFam" id="3.30.40.10:FF:000238">
    <property type="entry name" value="PHD finger family protein"/>
    <property type="match status" value="1"/>
</dbReference>
<evidence type="ECO:0000256" key="3">
    <source>
        <dbReference type="ARBA" id="ARBA00022737"/>
    </source>
</evidence>
<protein>
    <recommendedName>
        <fullName evidence="11">PHD-type domain-containing protein</fullName>
    </recommendedName>
</protein>
<feature type="compositionally biased region" description="Basic and acidic residues" evidence="10">
    <location>
        <begin position="823"/>
        <end position="837"/>
    </location>
</feature>
<dbReference type="InterPro" id="IPR011011">
    <property type="entry name" value="Znf_FYVE_PHD"/>
</dbReference>
<dbReference type="Proteomes" id="UP000077202">
    <property type="component" value="Unassembled WGS sequence"/>
</dbReference>
<dbReference type="SMART" id="SM00249">
    <property type="entry name" value="PHD"/>
    <property type="match status" value="2"/>
</dbReference>
<feature type="region of interest" description="Disordered" evidence="10">
    <location>
        <begin position="403"/>
        <end position="728"/>
    </location>
</feature>
<dbReference type="PANTHER" id="PTHR45888:SF4">
    <property type="entry name" value="PHD FINGER PROTEIN 10"/>
    <property type="match status" value="1"/>
</dbReference>
<feature type="compositionally biased region" description="Basic residues" evidence="10">
    <location>
        <begin position="846"/>
        <end position="855"/>
    </location>
</feature>
<dbReference type="GO" id="GO:0005634">
    <property type="term" value="C:nucleus"/>
    <property type="evidence" value="ECO:0007669"/>
    <property type="project" value="UniProtKB-SubCell"/>
</dbReference>
<dbReference type="PROSITE" id="PS01359">
    <property type="entry name" value="ZF_PHD_1"/>
    <property type="match status" value="1"/>
</dbReference>
<evidence type="ECO:0000256" key="1">
    <source>
        <dbReference type="ARBA" id="ARBA00004123"/>
    </source>
</evidence>
<accession>A0A176VGC8</accession>
<keyword evidence="2" id="KW-0479">Metal-binding</keyword>
<dbReference type="InterPro" id="IPR019787">
    <property type="entry name" value="Znf_PHD-finger"/>
</dbReference>
<dbReference type="InterPro" id="IPR013083">
    <property type="entry name" value="Znf_RING/FYVE/PHD"/>
</dbReference>
<dbReference type="CDD" id="cd15489">
    <property type="entry name" value="PHD_SF"/>
    <property type="match status" value="1"/>
</dbReference>
<feature type="region of interest" description="Disordered" evidence="10">
    <location>
        <begin position="817"/>
        <end position="865"/>
    </location>
</feature>
<evidence type="ECO:0000256" key="10">
    <source>
        <dbReference type="SAM" id="MobiDB-lite"/>
    </source>
</evidence>
<dbReference type="SUPFAM" id="SSF57903">
    <property type="entry name" value="FYVE/PHD zinc finger"/>
    <property type="match status" value="2"/>
</dbReference>
<comment type="subcellular location">
    <subcellularLocation>
        <location evidence="1">Nucleus</location>
    </subcellularLocation>
</comment>
<organism evidence="12 13">
    <name type="scientific">Marchantia polymorpha subsp. ruderalis</name>
    <dbReference type="NCBI Taxonomy" id="1480154"/>
    <lineage>
        <taxon>Eukaryota</taxon>
        <taxon>Viridiplantae</taxon>
        <taxon>Streptophyta</taxon>
        <taxon>Embryophyta</taxon>
        <taxon>Marchantiophyta</taxon>
        <taxon>Marchantiopsida</taxon>
        <taxon>Marchantiidae</taxon>
        <taxon>Marchantiales</taxon>
        <taxon>Marchantiaceae</taxon>
        <taxon>Marchantia</taxon>
    </lineage>
</organism>
<evidence type="ECO:0000313" key="13">
    <source>
        <dbReference type="Proteomes" id="UP000077202"/>
    </source>
</evidence>
<dbReference type="InterPro" id="IPR001965">
    <property type="entry name" value="Znf_PHD"/>
</dbReference>
<dbReference type="Gene3D" id="3.30.40.10">
    <property type="entry name" value="Zinc/RING finger domain, C3HC4 (zinc finger)"/>
    <property type="match status" value="2"/>
</dbReference>
<dbReference type="AlphaFoldDB" id="A0A176VGC8"/>
<feature type="compositionally biased region" description="Acidic residues" evidence="10">
    <location>
        <begin position="509"/>
        <end position="523"/>
    </location>
</feature>
<evidence type="ECO:0000256" key="4">
    <source>
        <dbReference type="ARBA" id="ARBA00022771"/>
    </source>
</evidence>
<evidence type="ECO:0000256" key="6">
    <source>
        <dbReference type="ARBA" id="ARBA00023015"/>
    </source>
</evidence>
<dbReference type="Gene3D" id="2.30.30.140">
    <property type="match status" value="1"/>
</dbReference>
<keyword evidence="4 9" id="KW-0863">Zinc-finger</keyword>
<evidence type="ECO:0000256" key="7">
    <source>
        <dbReference type="ARBA" id="ARBA00023163"/>
    </source>
</evidence>
<dbReference type="GO" id="GO:0008270">
    <property type="term" value="F:zinc ion binding"/>
    <property type="evidence" value="ECO:0007669"/>
    <property type="project" value="UniProtKB-KW"/>
</dbReference>
<feature type="domain" description="PHD-type" evidence="11">
    <location>
        <begin position="306"/>
        <end position="365"/>
    </location>
</feature>
<keyword evidence="13" id="KW-1185">Reference proteome</keyword>
<evidence type="ECO:0000259" key="11">
    <source>
        <dbReference type="PROSITE" id="PS50016"/>
    </source>
</evidence>
<feature type="domain" description="PHD-type" evidence="11">
    <location>
        <begin position="213"/>
        <end position="271"/>
    </location>
</feature>
<dbReference type="EMBL" id="LVLJ01003850">
    <property type="protein sequence ID" value="OAE19442.1"/>
    <property type="molecule type" value="Genomic_DNA"/>
</dbReference>